<sequence length="61" mass="6723">MSYTIEITRHVVSYRTRAGVTPTGGRYGGGWMDGASRTIEPPFTTCETYDPRLPLAPEQCA</sequence>
<evidence type="ECO:0000313" key="1">
    <source>
        <dbReference type="EMBL" id="WTT19896.1"/>
    </source>
</evidence>
<dbReference type="AlphaFoldDB" id="A0AAU2A8S2"/>
<protein>
    <submittedName>
        <fullName evidence="1">Uncharacterized protein</fullName>
    </submittedName>
</protein>
<accession>A0AAU2A8S2</accession>
<reference evidence="1" key="1">
    <citation type="submission" date="2022-10" db="EMBL/GenBank/DDBJ databases">
        <title>The complete genomes of actinobacterial strains from the NBC collection.</title>
        <authorList>
            <person name="Joergensen T.S."/>
            <person name="Alvarez Arevalo M."/>
            <person name="Sterndorff E.B."/>
            <person name="Faurdal D."/>
            <person name="Vuksanovic O."/>
            <person name="Mourched A.-S."/>
            <person name="Charusanti P."/>
            <person name="Shaw S."/>
            <person name="Blin K."/>
            <person name="Weber T."/>
        </authorList>
    </citation>
    <scope>NUCLEOTIDE SEQUENCE</scope>
    <source>
        <strain evidence="1">NBC_00093</strain>
    </source>
</reference>
<name>A0AAU2A8S2_9ACTN</name>
<gene>
    <name evidence="1" type="ORF">OHA22_32400</name>
</gene>
<organism evidence="1">
    <name type="scientific">Streptomyces sp. NBC_00093</name>
    <dbReference type="NCBI Taxonomy" id="2975649"/>
    <lineage>
        <taxon>Bacteria</taxon>
        <taxon>Bacillati</taxon>
        <taxon>Actinomycetota</taxon>
        <taxon>Actinomycetes</taxon>
        <taxon>Kitasatosporales</taxon>
        <taxon>Streptomycetaceae</taxon>
        <taxon>Streptomyces</taxon>
    </lineage>
</organism>
<dbReference type="EMBL" id="CP108222">
    <property type="protein sequence ID" value="WTT19896.1"/>
    <property type="molecule type" value="Genomic_DNA"/>
</dbReference>
<proteinExistence type="predicted"/>